<reference evidence="8 9" key="2">
    <citation type="journal article" date="2020" name="Antonie Van Leeuwenhoek">
        <title>Phylogenomic characterisation of a novel corynebacterial species pathogenic to animals.</title>
        <authorList>
            <person name="Moller J."/>
            <person name="Musella L."/>
            <person name="Melnikov V."/>
            <person name="Geissdorfer W."/>
            <person name="Burkovski A."/>
            <person name="Sangal V."/>
        </authorList>
    </citation>
    <scope>NUCLEOTIDE SEQUENCE [LARGE SCALE GENOMIC DNA]</scope>
    <source>
        <strain evidence="8 9">PO100/5</strain>
    </source>
</reference>
<feature type="transmembrane region" description="Helical" evidence="6">
    <location>
        <begin position="150"/>
        <end position="173"/>
    </location>
</feature>
<dbReference type="GO" id="GO:0016020">
    <property type="term" value="C:membrane"/>
    <property type="evidence" value="ECO:0007669"/>
    <property type="project" value="UniProtKB-SubCell"/>
</dbReference>
<dbReference type="OrthoDB" id="4332145at2"/>
<keyword evidence="3 6" id="KW-0812">Transmembrane</keyword>
<accession>A0A7Y4LIB2</accession>
<keyword evidence="9" id="KW-1185">Reference proteome</keyword>
<evidence type="ECO:0000256" key="1">
    <source>
        <dbReference type="ARBA" id="ARBA00004141"/>
    </source>
</evidence>
<dbReference type="InterPro" id="IPR051790">
    <property type="entry name" value="Cytochrome_c-biogenesis_DsbD"/>
</dbReference>
<dbReference type="PANTHER" id="PTHR31272">
    <property type="entry name" value="CYTOCHROME C-TYPE BIOGENESIS PROTEIN HI_1454-RELATED"/>
    <property type="match status" value="1"/>
</dbReference>
<reference evidence="8 9" key="3">
    <citation type="journal article" date="2020" name="Int. J. Syst. Evol. Microbiol.">
        <title>Corynebacterium silvaticum sp. nov., a unique group of NTTB corynebacteria in wild boar and roe deer.</title>
        <authorList>
            <person name="Dangel A."/>
            <person name="Berger A."/>
            <person name="Rau J."/>
            <person name="Eisenberg T."/>
            <person name="Kampfer P."/>
            <person name="Margos G."/>
            <person name="Contzen M."/>
            <person name="Busse H.J."/>
            <person name="Konrad R."/>
            <person name="Peters M."/>
            <person name="Sting R."/>
            <person name="Sing A."/>
        </authorList>
    </citation>
    <scope>NUCLEOTIDE SEQUENCE [LARGE SCALE GENOMIC DNA]</scope>
    <source>
        <strain evidence="8 9">PO100/5</strain>
    </source>
</reference>
<proteinExistence type="inferred from homology"/>
<gene>
    <name evidence="8" type="ORF">CBE74_01800</name>
</gene>
<organism evidence="8 9">
    <name type="scientific">Corynebacterium silvaticum</name>
    <dbReference type="NCBI Taxonomy" id="2320431"/>
    <lineage>
        <taxon>Bacteria</taxon>
        <taxon>Bacillati</taxon>
        <taxon>Actinomycetota</taxon>
        <taxon>Actinomycetes</taxon>
        <taxon>Mycobacteriales</taxon>
        <taxon>Corynebacteriaceae</taxon>
        <taxon>Corynebacterium</taxon>
    </lineage>
</organism>
<evidence type="ECO:0000256" key="3">
    <source>
        <dbReference type="ARBA" id="ARBA00022692"/>
    </source>
</evidence>
<feature type="transmembrane region" description="Helical" evidence="6">
    <location>
        <begin position="46"/>
        <end position="71"/>
    </location>
</feature>
<feature type="transmembrane region" description="Helical" evidence="6">
    <location>
        <begin position="246"/>
        <end position="265"/>
    </location>
</feature>
<evidence type="ECO:0000256" key="4">
    <source>
        <dbReference type="ARBA" id="ARBA00022989"/>
    </source>
</evidence>
<comment type="similarity">
    <text evidence="2">Belongs to the DsbD family.</text>
</comment>
<feature type="transmembrane region" description="Helical" evidence="6">
    <location>
        <begin position="77"/>
        <end position="102"/>
    </location>
</feature>
<sequence>MSDIGLLGAFLGGILALLSPCSALLLPAFFAYAFQRSSQIMARTGVFFLGLAAVLVPVGTAAGRLGGFLALHRETLILGGGIVIVALGIFTFFGGGISLPGLSGLAGRVRGQGWLSVFLLGAAYGFSGFCAGPLLGAVLTTAVVSASSSYGALVLGCYALGMVVPLVILALFWERIPRGALGGKIVNVGRLKLNTMSMISGVIFVIIGLVFMFTHATTGLPGLLSIETQSAIQAWVLDVAVNVSNLTSVLIVLGIIAVGLVIYILRTPEKGKRD</sequence>
<dbReference type="InterPro" id="IPR003834">
    <property type="entry name" value="Cyt_c_assmbl_TM_dom"/>
</dbReference>
<feature type="transmembrane region" description="Helical" evidence="6">
    <location>
        <begin position="114"/>
        <end position="144"/>
    </location>
</feature>
<evidence type="ECO:0000256" key="5">
    <source>
        <dbReference type="ARBA" id="ARBA00023136"/>
    </source>
</evidence>
<feature type="domain" description="Cytochrome C biogenesis protein transmembrane" evidence="7">
    <location>
        <begin position="7"/>
        <end position="174"/>
    </location>
</feature>
<dbReference type="EMBL" id="CP021417">
    <property type="protein sequence ID" value="ARU45444.1"/>
    <property type="molecule type" value="Genomic_DNA"/>
</dbReference>
<dbReference type="Pfam" id="PF02683">
    <property type="entry name" value="DsbD_TM"/>
    <property type="match status" value="1"/>
</dbReference>
<evidence type="ECO:0000256" key="6">
    <source>
        <dbReference type="SAM" id="Phobius"/>
    </source>
</evidence>
<name>A0A7Y4LIB2_9CORY</name>
<dbReference type="GeneID" id="75007017"/>
<feature type="transmembrane region" description="Helical" evidence="6">
    <location>
        <begin position="193"/>
        <end position="214"/>
    </location>
</feature>
<reference evidence="8 9" key="1">
    <citation type="journal article" date="2014" name="BMC Vet. Res.">
        <title>First report of Corynebacterium pseudotuberculosis from caseous lymphadenitis lesions in Black Alentejano pig (Sus scrofa domesticus).</title>
        <authorList>
            <person name="Oliveira M."/>
            <person name="Barroco C."/>
            <person name="Mottola C."/>
            <person name="Santos R."/>
            <person name="Lemsaddek A."/>
            <person name="Tavares L."/>
            <person name="Semedo-Lemsaddek T."/>
        </authorList>
    </citation>
    <scope>NUCLEOTIDE SEQUENCE [LARGE SCALE GENOMIC DNA]</scope>
    <source>
        <strain evidence="8 9">PO100/5</strain>
    </source>
</reference>
<dbReference type="RefSeq" id="WP_087453328.1">
    <property type="nucleotide sequence ID" value="NZ_CP021417.2"/>
</dbReference>
<dbReference type="GO" id="GO:0017004">
    <property type="term" value="P:cytochrome complex assembly"/>
    <property type="evidence" value="ECO:0007669"/>
    <property type="project" value="InterPro"/>
</dbReference>
<evidence type="ECO:0000313" key="8">
    <source>
        <dbReference type="EMBL" id="ARU45444.1"/>
    </source>
</evidence>
<dbReference type="PANTHER" id="PTHR31272:SF4">
    <property type="entry name" value="CYTOCHROME C-TYPE BIOGENESIS PROTEIN HI_1454-RELATED"/>
    <property type="match status" value="1"/>
</dbReference>
<dbReference type="KEGG" id="csil:CBE74_01800"/>
<comment type="subcellular location">
    <subcellularLocation>
        <location evidence="1">Membrane</location>
        <topology evidence="1">Multi-pass membrane protein</topology>
    </subcellularLocation>
</comment>
<evidence type="ECO:0000313" key="9">
    <source>
        <dbReference type="Proteomes" id="UP000195652"/>
    </source>
</evidence>
<keyword evidence="4 6" id="KW-1133">Transmembrane helix</keyword>
<evidence type="ECO:0000256" key="2">
    <source>
        <dbReference type="ARBA" id="ARBA00006143"/>
    </source>
</evidence>
<feature type="transmembrane region" description="Helical" evidence="6">
    <location>
        <begin position="6"/>
        <end position="34"/>
    </location>
</feature>
<reference evidence="8 9" key="4">
    <citation type="journal article" date="2020" name="PLoS ONE">
        <title>Taxonomic classification of strain PO100/5 shows a broader geographic distribution and genetic markers of the recently described Corynebacterium silvaticum.</title>
        <authorList>
            <person name="Viana M.V.C."/>
            <person name="Profeta R."/>
            <person name="da Silva A.L."/>
            <person name="Hurtado R."/>
            <person name="Cerqueira J.C."/>
            <person name="Ribeiro B.F.S."/>
            <person name="Almeida M.O."/>
            <person name="Morais-Rodrigues F."/>
            <person name="Soares S.C."/>
            <person name="Oliveira M."/>
            <person name="Tavares L."/>
            <person name="Figueiredo H."/>
            <person name="Wattam A.R."/>
            <person name="Barh D."/>
            <person name="Ghosh P."/>
            <person name="Silva A."/>
            <person name="Azevedo V."/>
        </authorList>
    </citation>
    <scope>NUCLEOTIDE SEQUENCE [LARGE SCALE GENOMIC DNA]</scope>
    <source>
        <strain evidence="8 9">PO100/5</strain>
    </source>
</reference>
<protein>
    <submittedName>
        <fullName evidence="8">Cytochrome c biogenesis CcdA family protein</fullName>
    </submittedName>
</protein>
<evidence type="ECO:0000259" key="7">
    <source>
        <dbReference type="Pfam" id="PF02683"/>
    </source>
</evidence>
<dbReference type="Proteomes" id="UP000195652">
    <property type="component" value="Chromosome"/>
</dbReference>
<dbReference type="AlphaFoldDB" id="A0A7Y4LIB2"/>
<keyword evidence="5 6" id="KW-0472">Membrane</keyword>